<evidence type="ECO:0000256" key="1">
    <source>
        <dbReference type="ARBA" id="ARBA00004752"/>
    </source>
</evidence>
<comment type="caution">
    <text evidence="11">The sequence shown here is derived from an EMBL/GenBank/DDBJ whole genome shotgun (WGS) entry which is preliminary data.</text>
</comment>
<keyword evidence="5" id="KW-0012">Acyltransferase</keyword>
<dbReference type="InterPro" id="IPR041280">
    <property type="entry name" value="Big_10"/>
</dbReference>
<feature type="active site" description="Proton donor/acceptor" evidence="7">
    <location>
        <position position="337"/>
    </location>
</feature>
<evidence type="ECO:0000256" key="4">
    <source>
        <dbReference type="ARBA" id="ARBA00022984"/>
    </source>
</evidence>
<keyword evidence="6 7" id="KW-0961">Cell wall biogenesis/degradation</keyword>
<keyword evidence="4 7" id="KW-0573">Peptidoglycan synthesis</keyword>
<feature type="signal peptide" evidence="9">
    <location>
        <begin position="1"/>
        <end position="30"/>
    </location>
</feature>
<dbReference type="Pfam" id="PF03734">
    <property type="entry name" value="YkuD"/>
    <property type="match status" value="1"/>
</dbReference>
<dbReference type="Gene3D" id="2.60.40.3780">
    <property type="match status" value="1"/>
</dbReference>
<proteinExistence type="predicted"/>
<organism evidence="11 12">
    <name type="scientific">Kribbella sancticallisti</name>
    <dbReference type="NCBI Taxonomy" id="460087"/>
    <lineage>
        <taxon>Bacteria</taxon>
        <taxon>Bacillati</taxon>
        <taxon>Actinomycetota</taxon>
        <taxon>Actinomycetes</taxon>
        <taxon>Propionibacteriales</taxon>
        <taxon>Kribbellaceae</taxon>
        <taxon>Kribbella</taxon>
    </lineage>
</organism>
<accession>A0ABP4PH43</accession>
<comment type="pathway">
    <text evidence="1 7">Cell wall biogenesis; peptidoglycan biosynthesis.</text>
</comment>
<dbReference type="Pfam" id="PF17964">
    <property type="entry name" value="Big_10"/>
    <property type="match status" value="1"/>
</dbReference>
<dbReference type="Gene3D" id="2.40.440.10">
    <property type="entry name" value="L,D-transpeptidase catalytic domain-like"/>
    <property type="match status" value="1"/>
</dbReference>
<dbReference type="CDD" id="cd13432">
    <property type="entry name" value="LDT_IgD_like_2"/>
    <property type="match status" value="1"/>
</dbReference>
<feature type="active site" description="Nucleophile" evidence="7">
    <location>
        <position position="355"/>
    </location>
</feature>
<dbReference type="CDD" id="cd16913">
    <property type="entry name" value="YkuD_like"/>
    <property type="match status" value="1"/>
</dbReference>
<feature type="chain" id="PRO_5045081915" evidence="9">
    <location>
        <begin position="31"/>
        <end position="410"/>
    </location>
</feature>
<dbReference type="PANTHER" id="PTHR30582:SF2">
    <property type="entry name" value="L,D-TRANSPEPTIDASE YCIB-RELATED"/>
    <property type="match status" value="1"/>
</dbReference>
<dbReference type="InterPro" id="IPR006311">
    <property type="entry name" value="TAT_signal"/>
</dbReference>
<dbReference type="PROSITE" id="PS52029">
    <property type="entry name" value="LD_TPASE"/>
    <property type="match status" value="1"/>
</dbReference>
<dbReference type="Proteomes" id="UP001500393">
    <property type="component" value="Unassembled WGS sequence"/>
</dbReference>
<keyword evidence="9" id="KW-0732">Signal</keyword>
<feature type="domain" description="L,D-TPase catalytic" evidence="10">
    <location>
        <begin position="254"/>
        <end position="379"/>
    </location>
</feature>
<dbReference type="PANTHER" id="PTHR30582">
    <property type="entry name" value="L,D-TRANSPEPTIDASE"/>
    <property type="match status" value="1"/>
</dbReference>
<dbReference type="SUPFAM" id="SSF141523">
    <property type="entry name" value="L,D-transpeptidase catalytic domain-like"/>
    <property type="match status" value="1"/>
</dbReference>
<dbReference type="EMBL" id="BAAAOS010000020">
    <property type="protein sequence ID" value="GAA1580865.1"/>
    <property type="molecule type" value="Genomic_DNA"/>
</dbReference>
<evidence type="ECO:0000313" key="12">
    <source>
        <dbReference type="Proteomes" id="UP001500393"/>
    </source>
</evidence>
<sequence length="410" mass="44006">MTGRLSRRGLTALALAAVLLVVSACQDTEAEPGAAASSQSQQPESQQPESQGPTPTASTPGTVSIDVTPKDKATKVSPAEGVQVKARSGRLGAVTVTDAAGQRVSGRLSADGTSWISEAPLKFATRYTVAVSAAEGAAEQRSTFTTVTPKKRVHTAVVPLNGETVGVGLPIQVSFNAPVTDRAAAERNLKVVSTPAVAGSWRWISDRKIRYRPQVYWPAGTKVTLKVGLRGVNLGRGVYGDEQREVSFTVGRSVVSVVDGKRLRMTVFVNGKPVRTIPVTMGKKGWETRNGVKVVLEKFPLKVMDGATLGIPKNSPEYYRLDVRWAVRMTWSGEFVHGAPWSTASQGTARVSHGCVGMSLENAQWYFGQSLRGDVIKVVNSPTTRTMELDNGFGDWNLSWQAWRAGSALR</sequence>
<evidence type="ECO:0000256" key="2">
    <source>
        <dbReference type="ARBA" id="ARBA00022679"/>
    </source>
</evidence>
<dbReference type="InterPro" id="IPR005490">
    <property type="entry name" value="LD_TPept_cat_dom"/>
</dbReference>
<dbReference type="PROSITE" id="PS51318">
    <property type="entry name" value="TAT"/>
    <property type="match status" value="1"/>
</dbReference>
<dbReference type="Gene3D" id="2.60.40.3710">
    <property type="match status" value="1"/>
</dbReference>
<evidence type="ECO:0000256" key="8">
    <source>
        <dbReference type="SAM" id="MobiDB-lite"/>
    </source>
</evidence>
<evidence type="ECO:0000313" key="11">
    <source>
        <dbReference type="EMBL" id="GAA1580865.1"/>
    </source>
</evidence>
<evidence type="ECO:0000256" key="6">
    <source>
        <dbReference type="ARBA" id="ARBA00023316"/>
    </source>
</evidence>
<dbReference type="RefSeq" id="WP_344215695.1">
    <property type="nucleotide sequence ID" value="NZ_BAAAOS010000020.1"/>
</dbReference>
<evidence type="ECO:0000259" key="10">
    <source>
        <dbReference type="PROSITE" id="PS52029"/>
    </source>
</evidence>
<evidence type="ECO:0000256" key="5">
    <source>
        <dbReference type="ARBA" id="ARBA00023315"/>
    </source>
</evidence>
<evidence type="ECO:0000256" key="9">
    <source>
        <dbReference type="SAM" id="SignalP"/>
    </source>
</evidence>
<gene>
    <name evidence="11" type="ORF">GCM10009789_38410</name>
</gene>
<reference evidence="12" key="1">
    <citation type="journal article" date="2019" name="Int. J. Syst. Evol. Microbiol.">
        <title>The Global Catalogue of Microorganisms (GCM) 10K type strain sequencing project: providing services to taxonomists for standard genome sequencing and annotation.</title>
        <authorList>
            <consortium name="The Broad Institute Genomics Platform"/>
            <consortium name="The Broad Institute Genome Sequencing Center for Infectious Disease"/>
            <person name="Wu L."/>
            <person name="Ma J."/>
        </authorList>
    </citation>
    <scope>NUCLEOTIDE SEQUENCE [LARGE SCALE GENOMIC DNA]</scope>
    <source>
        <strain evidence="12">JCM 14969</strain>
    </source>
</reference>
<keyword evidence="12" id="KW-1185">Reference proteome</keyword>
<dbReference type="PROSITE" id="PS51257">
    <property type="entry name" value="PROKAR_LIPOPROTEIN"/>
    <property type="match status" value="1"/>
</dbReference>
<evidence type="ECO:0000256" key="7">
    <source>
        <dbReference type="PROSITE-ProRule" id="PRU01373"/>
    </source>
</evidence>
<dbReference type="InterPro" id="IPR038063">
    <property type="entry name" value="Transpep_catalytic_dom"/>
</dbReference>
<keyword evidence="2" id="KW-0808">Transferase</keyword>
<feature type="compositionally biased region" description="Low complexity" evidence="8">
    <location>
        <begin position="31"/>
        <end position="53"/>
    </location>
</feature>
<evidence type="ECO:0000256" key="3">
    <source>
        <dbReference type="ARBA" id="ARBA00022960"/>
    </source>
</evidence>
<feature type="region of interest" description="Disordered" evidence="8">
    <location>
        <begin position="29"/>
        <end position="81"/>
    </location>
</feature>
<keyword evidence="3 7" id="KW-0133">Cell shape</keyword>
<dbReference type="InterPro" id="IPR050979">
    <property type="entry name" value="LD-transpeptidase"/>
</dbReference>
<protein>
    <submittedName>
        <fullName evidence="11">Ig-like domain-containing protein</fullName>
    </submittedName>
</protein>
<name>A0ABP4PH43_9ACTN</name>